<dbReference type="PANTHER" id="PTHR43283">
    <property type="entry name" value="BETA-LACTAMASE-RELATED"/>
    <property type="match status" value="1"/>
</dbReference>
<sequence>MASIAKELEQRLAQAVKDGKIPHAIVYATNRDGTFQYHHATGFQHYGVKDDPIQEDAVLMLASQTKLLTSIAALQAVEQGVIGLDDDVSPTIPGLGHLGILKGFDKDDKPILEGREKKITLRRLLTHSSGAAYMLLSDTIKHQQQRGRDPQQQSMAPTILDRYDTTLHAEPGESWMYSPGLDWTGLLLQRLTGLDLEAWIQKYICLPLNLTGITFRPKTNPSLASKIPQLVKRTESGALVPDNATNINTLATDCFGGHGAYAKMGEYIKVLHSLLANDGVLLKPESVDEMFKPQLGEGSQVALTQFVRNYNGMLIGEFNNDIPVQHGLGGLIFQADDEGRRKKGTMSWGGLVNPFWLIDREAGVALTFGTQVMPPGDPYCKEVTGIVERAVYRMAGVV</sequence>
<dbReference type="GO" id="GO:0016787">
    <property type="term" value="F:hydrolase activity"/>
    <property type="evidence" value="ECO:0007669"/>
    <property type="project" value="UniProtKB-KW"/>
</dbReference>
<dbReference type="SUPFAM" id="SSF56601">
    <property type="entry name" value="beta-lactamase/transpeptidase-like"/>
    <property type="match status" value="1"/>
</dbReference>
<dbReference type="InterPro" id="IPR050789">
    <property type="entry name" value="Diverse_Enzym_Activities"/>
</dbReference>
<dbReference type="PANTHER" id="PTHR43283:SF17">
    <property type="entry name" value="(LOVD), PUTATIVE (AFU_ORTHOLOGUE AFUA_5G00920)-RELATED"/>
    <property type="match status" value="1"/>
</dbReference>
<dbReference type="InterPro" id="IPR012338">
    <property type="entry name" value="Beta-lactam/transpept-like"/>
</dbReference>
<dbReference type="Gene3D" id="3.40.710.10">
    <property type="entry name" value="DD-peptidase/beta-lactamase superfamily"/>
    <property type="match status" value="1"/>
</dbReference>
<dbReference type="InterPro" id="IPR001466">
    <property type="entry name" value="Beta-lactam-related"/>
</dbReference>
<dbReference type="GeneID" id="71985571"/>
<keyword evidence="5" id="KW-1185">Reference proteome</keyword>
<evidence type="ECO:0000256" key="1">
    <source>
        <dbReference type="ARBA" id="ARBA00009009"/>
    </source>
</evidence>
<gene>
    <name evidence="4" type="ORF">CLAFUR5_05693</name>
</gene>
<dbReference type="AlphaFoldDB" id="A0A9Q8LI39"/>
<dbReference type="Proteomes" id="UP000756132">
    <property type="component" value="Chromosome 5"/>
</dbReference>
<comment type="similarity">
    <text evidence="1">Belongs to the class-A beta-lactamase family.</text>
</comment>
<name>A0A9Q8LI39_PASFU</name>
<reference evidence="4" key="1">
    <citation type="submission" date="2021-12" db="EMBL/GenBank/DDBJ databases">
        <authorList>
            <person name="Zaccaron A."/>
            <person name="Stergiopoulos I."/>
        </authorList>
    </citation>
    <scope>NUCLEOTIDE SEQUENCE</scope>
    <source>
        <strain evidence="4">Race5_Kim</strain>
    </source>
</reference>
<evidence type="ECO:0000256" key="2">
    <source>
        <dbReference type="ARBA" id="ARBA00022801"/>
    </source>
</evidence>
<dbReference type="OMA" id="GMFNSSW"/>
<dbReference type="OrthoDB" id="428260at2759"/>
<evidence type="ECO:0000313" key="5">
    <source>
        <dbReference type="Proteomes" id="UP000756132"/>
    </source>
</evidence>
<organism evidence="4 5">
    <name type="scientific">Passalora fulva</name>
    <name type="common">Tomato leaf mold</name>
    <name type="synonym">Cladosporium fulvum</name>
    <dbReference type="NCBI Taxonomy" id="5499"/>
    <lineage>
        <taxon>Eukaryota</taxon>
        <taxon>Fungi</taxon>
        <taxon>Dikarya</taxon>
        <taxon>Ascomycota</taxon>
        <taxon>Pezizomycotina</taxon>
        <taxon>Dothideomycetes</taxon>
        <taxon>Dothideomycetidae</taxon>
        <taxon>Mycosphaerellales</taxon>
        <taxon>Mycosphaerellaceae</taxon>
        <taxon>Fulvia</taxon>
    </lineage>
</organism>
<evidence type="ECO:0000259" key="3">
    <source>
        <dbReference type="Pfam" id="PF00144"/>
    </source>
</evidence>
<dbReference type="Pfam" id="PF00144">
    <property type="entry name" value="Beta-lactamase"/>
    <property type="match status" value="1"/>
</dbReference>
<reference evidence="4" key="2">
    <citation type="journal article" date="2022" name="Microb. Genom.">
        <title>A chromosome-scale genome assembly of the tomato pathogen Cladosporium fulvum reveals a compartmentalized genome architecture and the presence of a dispensable chromosome.</title>
        <authorList>
            <person name="Zaccaron A.Z."/>
            <person name="Chen L.H."/>
            <person name="Samaras A."/>
            <person name="Stergiopoulos I."/>
        </authorList>
    </citation>
    <scope>NUCLEOTIDE SEQUENCE</scope>
    <source>
        <strain evidence="4">Race5_Kim</strain>
    </source>
</reference>
<dbReference type="EMBL" id="CP090167">
    <property type="protein sequence ID" value="UJO17816.1"/>
    <property type="molecule type" value="Genomic_DNA"/>
</dbReference>
<feature type="domain" description="Beta-lactamase-related" evidence="3">
    <location>
        <begin position="9"/>
        <end position="380"/>
    </location>
</feature>
<evidence type="ECO:0000313" key="4">
    <source>
        <dbReference type="EMBL" id="UJO17816.1"/>
    </source>
</evidence>
<proteinExistence type="inferred from homology"/>
<dbReference type="KEGG" id="ffu:CLAFUR5_05693"/>
<protein>
    <submittedName>
        <fullName evidence="4">Monacolin J acid methylbutanoyltransferase</fullName>
    </submittedName>
</protein>
<dbReference type="RefSeq" id="XP_047762182.1">
    <property type="nucleotide sequence ID" value="XM_047904841.1"/>
</dbReference>
<accession>A0A9Q8LI39</accession>
<keyword evidence="2" id="KW-0378">Hydrolase</keyword>